<keyword evidence="2" id="KW-1185">Reference proteome</keyword>
<dbReference type="InterPro" id="IPR022453">
    <property type="entry name" value="Znf_MqsA-type"/>
</dbReference>
<proteinExistence type="predicted"/>
<comment type="caution">
    <text evidence="1">The sequence shown here is derived from an EMBL/GenBank/DDBJ whole genome shotgun (WGS) entry which is preliminary data.</text>
</comment>
<evidence type="ECO:0000313" key="1">
    <source>
        <dbReference type="EMBL" id="MDJ1173452.1"/>
    </source>
</evidence>
<dbReference type="RefSeq" id="WP_283765815.1">
    <property type="nucleotide sequence ID" value="NZ_JAQOSO010000021.1"/>
</dbReference>
<protein>
    <submittedName>
        <fullName evidence="1">YgiT-type zinc finger protein</fullName>
    </submittedName>
</protein>
<accession>A0ABT7B3T0</accession>
<dbReference type="EMBL" id="JAQOSO010000021">
    <property type="protein sequence ID" value="MDJ1173452.1"/>
    <property type="molecule type" value="Genomic_DNA"/>
</dbReference>
<evidence type="ECO:0000313" key="2">
    <source>
        <dbReference type="Proteomes" id="UP001235849"/>
    </source>
</evidence>
<sequence length="80" mass="9089">MYGYNCEYCQGTVQPRQVKHEVFKHRDGFVILENVTIGVCDNCGNRYYAADILYEVHQVATGAKLPERTEVIPVTHLESA</sequence>
<reference evidence="1 2" key="1">
    <citation type="submission" date="2023-01" db="EMBL/GenBank/DDBJ databases">
        <title>Novel diversity within Roseofilum (Cyanobacteria; Desertifilaceae) from marine benthic mats with descriptions of four novel species.</title>
        <authorList>
            <person name="Wang Y."/>
            <person name="Berthold D.E."/>
            <person name="Hu J."/>
            <person name="Lefler F.W."/>
            <person name="Laughinghouse H.D. IV."/>
        </authorList>
    </citation>
    <scope>NUCLEOTIDE SEQUENCE [LARGE SCALE GENOMIC DNA]</scope>
    <source>
        <strain evidence="1 2">BLCC-M114</strain>
    </source>
</reference>
<name>A0ABT7B3T0_9CYAN</name>
<organism evidence="1 2">
    <name type="scientific">Roseofilum capinflatum BLCC-M114</name>
    <dbReference type="NCBI Taxonomy" id="3022440"/>
    <lineage>
        <taxon>Bacteria</taxon>
        <taxon>Bacillati</taxon>
        <taxon>Cyanobacteriota</taxon>
        <taxon>Cyanophyceae</taxon>
        <taxon>Desertifilales</taxon>
        <taxon>Desertifilaceae</taxon>
        <taxon>Roseofilum</taxon>
        <taxon>Roseofilum capinflatum</taxon>
    </lineage>
</organism>
<dbReference type="NCBIfam" id="TIGR03831">
    <property type="entry name" value="YgiT_finger"/>
    <property type="match status" value="1"/>
</dbReference>
<dbReference type="Proteomes" id="UP001235849">
    <property type="component" value="Unassembled WGS sequence"/>
</dbReference>
<gene>
    <name evidence="1" type="ORF">PMG25_05035</name>
</gene>